<sequence>MSAKWRSVQHRHRYTYTSLVFPKHYLEELARVPTEVSSSSFFSQLNNLISLTSTYAQVIAVKDLASAFVQFLSSPAIPDDAVLVATKLYLEILFLENSLPLHRTIISVLAKCKKHCSLISGCFATLCEEYGGSGIKAKKRFLVSRAALSLIGYPKLGFLDESVKKCAEVMALDVVAGLDGVISDIVDGSRPSPVVMEQCQEAMSCMYYLLQRYPSKFTELDKASTVFKHVVRTILTVLKSSAFSRDCLVASGVSFCAAIQVFMSSEDICWFLSEGLFSICAEQKDIKESAGHEVLSDFNLCEEIRDISILSRLCLLRGILTAIPRTVLNMRQLHSNGSLWTILYNGILPELCKHCENPIDSHFNFHALTVTQICLQQIKTSVLADFTDFSGDYEPFSRDVINRILRIIWSNLEDPLSQTVKQVANKCDAVISIRGINVTVPVKWFVLALTHNEESLRIDAAESLFLNPKTSSLPSALELSLLKQAVPLNMRCSSTAFQMKWTSLFRKFFARVRTALDRQVKQGLWLPSSLSGDKDSNSVDTVKATTIKRAEDLFQFMKWLSSFLFNSCYPSGPYERRTIAMELILTLLDVWPICRSEGKNDLYPYSDSITLPDSTISFVGSIIDSWDRLRENSFRILLQFPTPLPGISSSTSIDSVIRWAKKLVLSPRVRESDAGALTFRLIFRKYVLEFGCVLVFSKENDCLQCYTKSTNDDTELTSQNPVAQYISSLIQWLCAVVEEGEKDLSEACKKSFVHGVLLTLRYTFDELDWNTEVVQSCIAEMRCLVEKLLQLIMRVTSLALWVVSSDAWYMPYDVDDMIDDDSFLSDIIDEDQPGTASEIAETNVKSGHNGKPAEHVVMVGCWLAMKEVSLLFGTIIRKIPLPGCSHSNSSHGDLAENTEETGMTGDILDVLLKMKHNGAIDKTRAGLTALCNRLLCSNDSRLCKMTESWMELLMDRTVAKGQTVDDLLRRSAGIPAAFIALFLAEPEGTPKKLLPRALEWLIEFAKTSLANFQNDSNQKLDTEKDFLGEPCESQSETTAGVHSNGNLSKSRNEGVVPTVHVFNVLRAAFNDANLATDTSGFCAEATIVAIHAFSSPYWEVRNAACLAYTALVRRMVGFLNVHKRESARRYPALHPFLLSELNVATGLLADGISSNLGSQIAKAIHPSLCPILILLSRLKPSPISRGTDDSLDPFLLLPFIQRCATQSNYRVRVLASRALIGLVSNERLQHVVGDILHNLPCGSHEVTAHRALCLSADMGNGNLTLPAKSFSFNSIHGLLLQLSSLLDNNFRALTDSTKKDQILSQLIEALSKCSWLGSVKLCACPVVSTSYLRVLDLMLDVARTGKSGHTDAIQILLWELSYQCLNNGTSTHYAFHDPTQIELRQQAAASYFSCVGLPKRHDETNDENVQLQILDMTSSIPEMPREVSLYELHKEIASCLVDPAYDVRITALKRILQLAKSARSGDSKKFLHQWAKSNLQHVILKRIFEEEHPKCLYYNLKIIFSWNMECQFNSEEDSSTFLSFWDRLVHLNSTVSHAKTRETILCCMCMCMRQFAKMLRGLLDSKTHEHSTSFVRIDEGKNLSTAILSASSFVNLVKNLSAPSETVNARRAAAEAIIASGLLEEANLFAPSLSNAYLPSEHDENHIEEKCSNATVSELINLYSCKILDLWFICIQLLEDEDTYLRQKLANNVQKIIAKGSANNLCDDSTPLQVDRVIELSFEYLTSLLGHWLKYTEYLLRLVLDTANTLNSRGDLIRQIFDKEIDNHHEEKLLICQICCSSIQKLLQSKYLVETGAEVELFLQNWRESFLHQLISLTSSFLEKEGKTDWIGGIGNHKDVFISVYANLLGLYALAQSQSLEQLKDRHTEYLKNFSDLDGVITPFLKNPLISNLYSLVKESHETFNSPKKQWDQVGSSATESFDPYFLIR</sequence>
<evidence type="ECO:0000259" key="3">
    <source>
        <dbReference type="Pfam" id="PF10350"/>
    </source>
</evidence>
<proteinExistence type="inferred from homology"/>
<accession>A0A0E0ARB7</accession>
<feature type="domain" description="tRNA (32-2'-O)-methyltransferase regulator THADA-like C-terminal TPR repeats region" evidence="5">
    <location>
        <begin position="1101"/>
        <end position="1283"/>
    </location>
</feature>
<dbReference type="InterPro" id="IPR051954">
    <property type="entry name" value="tRNA_methyltransferase_THADA"/>
</dbReference>
<feature type="domain" description="tRNA (32-2'-O)-methyltransferase regulator THADA-like TPR repeats region" evidence="4">
    <location>
        <begin position="437"/>
        <end position="609"/>
    </location>
</feature>
<dbReference type="SUPFAM" id="SSF48371">
    <property type="entry name" value="ARM repeat"/>
    <property type="match status" value="1"/>
</dbReference>
<reference evidence="6" key="2">
    <citation type="submission" date="2018-05" db="EMBL/GenBank/DDBJ databases">
        <title>OgluRS3 (Oryza glumaepatula Reference Sequence Version 3).</title>
        <authorList>
            <person name="Zhang J."/>
            <person name="Kudrna D."/>
            <person name="Lee S."/>
            <person name="Talag J."/>
            <person name="Welchert J."/>
            <person name="Wing R.A."/>
        </authorList>
    </citation>
    <scope>NUCLEOTIDE SEQUENCE [LARGE SCALE GENOMIC DNA]</scope>
</reference>
<evidence type="ECO:0000256" key="2">
    <source>
        <dbReference type="ARBA" id="ARBA00022694"/>
    </source>
</evidence>
<organism evidence="6">
    <name type="scientific">Oryza glumipatula</name>
    <dbReference type="NCBI Taxonomy" id="40148"/>
    <lineage>
        <taxon>Eukaryota</taxon>
        <taxon>Viridiplantae</taxon>
        <taxon>Streptophyta</taxon>
        <taxon>Embryophyta</taxon>
        <taxon>Tracheophyta</taxon>
        <taxon>Spermatophyta</taxon>
        <taxon>Magnoliopsida</taxon>
        <taxon>Liliopsida</taxon>
        <taxon>Poales</taxon>
        <taxon>Poaceae</taxon>
        <taxon>BOP clade</taxon>
        <taxon>Oryzoideae</taxon>
        <taxon>Oryzeae</taxon>
        <taxon>Oryzinae</taxon>
        <taxon>Oryza</taxon>
    </lineage>
</organism>
<dbReference type="InterPro" id="IPR019442">
    <property type="entry name" value="THADA/TRM732_DUF2428"/>
</dbReference>
<evidence type="ECO:0000313" key="6">
    <source>
        <dbReference type="EnsemblPlants" id="OGLUM08G04400.1"/>
    </source>
</evidence>
<dbReference type="Gramene" id="OGLUM08G04400.1">
    <property type="protein sequence ID" value="OGLUM08G04400.1"/>
    <property type="gene ID" value="OGLUM08G04400"/>
</dbReference>
<feature type="domain" description="DUF2428" evidence="3">
    <location>
        <begin position="784"/>
        <end position="1099"/>
    </location>
</feature>
<evidence type="ECO:0000313" key="7">
    <source>
        <dbReference type="Proteomes" id="UP000026961"/>
    </source>
</evidence>
<reference evidence="6" key="1">
    <citation type="submission" date="2015-04" db="UniProtKB">
        <authorList>
            <consortium name="EnsemblPlants"/>
        </authorList>
    </citation>
    <scope>IDENTIFICATION</scope>
</reference>
<name>A0A0E0ARB7_9ORYZ</name>
<dbReference type="PANTHER" id="PTHR14387:SF0">
    <property type="entry name" value="DUF2428 DOMAIN-CONTAINING PROTEIN"/>
    <property type="match status" value="1"/>
</dbReference>
<dbReference type="InterPro" id="IPR056842">
    <property type="entry name" value="THADA-like_TPR_C"/>
</dbReference>
<protein>
    <submittedName>
        <fullName evidence="6">Uncharacterized protein</fullName>
    </submittedName>
</protein>
<dbReference type="Pfam" id="PF25150">
    <property type="entry name" value="TPR_Trm732"/>
    <property type="match status" value="1"/>
</dbReference>
<evidence type="ECO:0000259" key="4">
    <source>
        <dbReference type="Pfam" id="PF25150"/>
    </source>
</evidence>
<dbReference type="Pfam" id="PF10350">
    <property type="entry name" value="DUF2428"/>
    <property type="match status" value="1"/>
</dbReference>
<comment type="similarity">
    <text evidence="1">Belongs to the THADA family.</text>
</comment>
<dbReference type="Proteomes" id="UP000026961">
    <property type="component" value="Chromosome 8"/>
</dbReference>
<dbReference type="GO" id="GO:0005829">
    <property type="term" value="C:cytosol"/>
    <property type="evidence" value="ECO:0007669"/>
    <property type="project" value="TreeGrafter"/>
</dbReference>
<dbReference type="InterPro" id="IPR016024">
    <property type="entry name" value="ARM-type_fold"/>
</dbReference>
<dbReference type="InterPro" id="IPR056843">
    <property type="entry name" value="THADA-like_TPR"/>
</dbReference>
<evidence type="ECO:0000259" key="5">
    <source>
        <dbReference type="Pfam" id="PF25151"/>
    </source>
</evidence>
<keyword evidence="7" id="KW-1185">Reference proteome</keyword>
<dbReference type="Pfam" id="PF25151">
    <property type="entry name" value="TPR_Trm732_C"/>
    <property type="match status" value="1"/>
</dbReference>
<dbReference type="PANTHER" id="PTHR14387">
    <property type="entry name" value="THADA/DEATH RECEPTOR INTERACTING PROTEIN"/>
    <property type="match status" value="1"/>
</dbReference>
<evidence type="ECO:0000256" key="1">
    <source>
        <dbReference type="ARBA" id="ARBA00010409"/>
    </source>
</evidence>
<dbReference type="GO" id="GO:0030488">
    <property type="term" value="P:tRNA methylation"/>
    <property type="evidence" value="ECO:0007669"/>
    <property type="project" value="TreeGrafter"/>
</dbReference>
<dbReference type="EnsemblPlants" id="OGLUM08G04400.1">
    <property type="protein sequence ID" value="OGLUM08G04400.1"/>
    <property type="gene ID" value="OGLUM08G04400"/>
</dbReference>
<keyword evidence="2" id="KW-0819">tRNA processing</keyword>